<comment type="caution">
    <text evidence="3">The sequence shown here is derived from an EMBL/GenBank/DDBJ whole genome shotgun (WGS) entry which is preliminary data.</text>
</comment>
<reference evidence="4" key="1">
    <citation type="journal article" date="2019" name="Int. J. Syst. Evol. Microbiol.">
        <title>The Global Catalogue of Microorganisms (GCM) 10K type strain sequencing project: providing services to taxonomists for standard genome sequencing and annotation.</title>
        <authorList>
            <consortium name="The Broad Institute Genomics Platform"/>
            <consortium name="The Broad Institute Genome Sequencing Center for Infectious Disease"/>
            <person name="Wu L."/>
            <person name="Ma J."/>
        </authorList>
    </citation>
    <scope>NUCLEOTIDE SEQUENCE [LARGE SCALE GENOMIC DNA]</scope>
    <source>
        <strain evidence="4">NBRC 108730</strain>
    </source>
</reference>
<dbReference type="EMBL" id="BSUZ01000001">
    <property type="protein sequence ID" value="GMA86794.1"/>
    <property type="molecule type" value="Genomic_DNA"/>
</dbReference>
<dbReference type="Proteomes" id="UP001157017">
    <property type="component" value="Unassembled WGS sequence"/>
</dbReference>
<evidence type="ECO:0000259" key="2">
    <source>
        <dbReference type="PROSITE" id="PS50883"/>
    </source>
</evidence>
<feature type="domain" description="EAL" evidence="2">
    <location>
        <begin position="36"/>
        <end position="213"/>
    </location>
</feature>
<proteinExistence type="predicted"/>
<organism evidence="3 4">
    <name type="scientific">Angustibacter aerolatus</name>
    <dbReference type="NCBI Taxonomy" id="1162965"/>
    <lineage>
        <taxon>Bacteria</taxon>
        <taxon>Bacillati</taxon>
        <taxon>Actinomycetota</taxon>
        <taxon>Actinomycetes</taxon>
        <taxon>Kineosporiales</taxon>
        <taxon>Kineosporiaceae</taxon>
    </lineage>
</organism>
<protein>
    <recommendedName>
        <fullName evidence="2">EAL domain-containing protein</fullName>
    </recommendedName>
</protein>
<sequence length="213" mass="21898">MSLYRHAALAVDAGQAAGGAAVVPFDESLRAVAAHRLDLEQQARTALVEGAVRPAYQPVLTLGATAADDRMTSCEALARMTAGGRAVPPTEFVAVAETAGLVVDLDVAVFSQAVREVLERPPVAGFGVAVNLSPLSLQVPGISGRIATALQQSGVDGRSLRVEITEGSLAEPTSVLVRNLGQPARARRAGSASTTSAPATRRWRTCAASTSTS</sequence>
<dbReference type="Gene3D" id="3.20.20.450">
    <property type="entry name" value="EAL domain"/>
    <property type="match status" value="1"/>
</dbReference>
<gene>
    <name evidence="3" type="ORF">GCM10025868_20440</name>
</gene>
<feature type="region of interest" description="Disordered" evidence="1">
    <location>
        <begin position="186"/>
        <end position="213"/>
    </location>
</feature>
<evidence type="ECO:0000313" key="3">
    <source>
        <dbReference type="EMBL" id="GMA86794.1"/>
    </source>
</evidence>
<evidence type="ECO:0000313" key="4">
    <source>
        <dbReference type="Proteomes" id="UP001157017"/>
    </source>
</evidence>
<feature type="compositionally biased region" description="Low complexity" evidence="1">
    <location>
        <begin position="189"/>
        <end position="200"/>
    </location>
</feature>
<dbReference type="InterPro" id="IPR001633">
    <property type="entry name" value="EAL_dom"/>
</dbReference>
<dbReference type="PANTHER" id="PTHR44757:SF2">
    <property type="entry name" value="BIOFILM ARCHITECTURE MAINTENANCE PROTEIN MBAA"/>
    <property type="match status" value="1"/>
</dbReference>
<dbReference type="PROSITE" id="PS50883">
    <property type="entry name" value="EAL"/>
    <property type="match status" value="1"/>
</dbReference>
<dbReference type="SMART" id="SM00052">
    <property type="entry name" value="EAL"/>
    <property type="match status" value="1"/>
</dbReference>
<name>A0ABQ6JI66_9ACTN</name>
<dbReference type="Pfam" id="PF00563">
    <property type="entry name" value="EAL"/>
    <property type="match status" value="1"/>
</dbReference>
<dbReference type="PANTHER" id="PTHR44757">
    <property type="entry name" value="DIGUANYLATE CYCLASE DGCP"/>
    <property type="match status" value="1"/>
</dbReference>
<dbReference type="InterPro" id="IPR052155">
    <property type="entry name" value="Biofilm_reg_signaling"/>
</dbReference>
<dbReference type="CDD" id="cd01948">
    <property type="entry name" value="EAL"/>
    <property type="match status" value="1"/>
</dbReference>
<dbReference type="SUPFAM" id="SSF141868">
    <property type="entry name" value="EAL domain-like"/>
    <property type="match status" value="1"/>
</dbReference>
<accession>A0ABQ6JI66</accession>
<dbReference type="InterPro" id="IPR035919">
    <property type="entry name" value="EAL_sf"/>
</dbReference>
<keyword evidence="4" id="KW-1185">Reference proteome</keyword>
<evidence type="ECO:0000256" key="1">
    <source>
        <dbReference type="SAM" id="MobiDB-lite"/>
    </source>
</evidence>